<dbReference type="EMBL" id="JACHIM010000002">
    <property type="protein sequence ID" value="MBB5073461.1"/>
    <property type="molecule type" value="Genomic_DNA"/>
</dbReference>
<dbReference type="InterPro" id="IPR003594">
    <property type="entry name" value="HATPase_dom"/>
</dbReference>
<dbReference type="GO" id="GO:0006355">
    <property type="term" value="P:regulation of DNA-templated transcription"/>
    <property type="evidence" value="ECO:0007669"/>
    <property type="project" value="InterPro"/>
</dbReference>
<feature type="domain" description="PAS" evidence="7">
    <location>
        <begin position="391"/>
        <end position="436"/>
    </location>
</feature>
<dbReference type="PANTHER" id="PTHR43047">
    <property type="entry name" value="TWO-COMPONENT HISTIDINE PROTEIN KINASE"/>
    <property type="match status" value="1"/>
</dbReference>
<dbReference type="Pfam" id="PF00512">
    <property type="entry name" value="HisKA"/>
    <property type="match status" value="1"/>
</dbReference>
<evidence type="ECO:0000256" key="4">
    <source>
        <dbReference type="ARBA" id="ARBA00022679"/>
    </source>
</evidence>
<evidence type="ECO:0000256" key="1">
    <source>
        <dbReference type="ARBA" id="ARBA00000085"/>
    </source>
</evidence>
<evidence type="ECO:0000313" key="8">
    <source>
        <dbReference type="EMBL" id="MBB5073461.1"/>
    </source>
</evidence>
<evidence type="ECO:0000313" key="9">
    <source>
        <dbReference type="Proteomes" id="UP000561417"/>
    </source>
</evidence>
<dbReference type="InterPro" id="IPR004358">
    <property type="entry name" value="Sig_transdc_His_kin-like_C"/>
</dbReference>
<dbReference type="PROSITE" id="PS50109">
    <property type="entry name" value="HIS_KIN"/>
    <property type="match status" value="1"/>
</dbReference>
<dbReference type="Gene3D" id="3.30.450.20">
    <property type="entry name" value="PAS domain"/>
    <property type="match status" value="1"/>
</dbReference>
<dbReference type="GO" id="GO:0005886">
    <property type="term" value="C:plasma membrane"/>
    <property type="evidence" value="ECO:0007669"/>
    <property type="project" value="TreeGrafter"/>
</dbReference>
<name>A0A840NQV1_9HYPH</name>
<gene>
    <name evidence="8" type="ORF">HNQ69_000582</name>
</gene>
<keyword evidence="4" id="KW-0808">Transferase</keyword>
<dbReference type="InterPro" id="IPR036097">
    <property type="entry name" value="HisK_dim/P_sf"/>
</dbReference>
<keyword evidence="5" id="KW-0418">Kinase</keyword>
<evidence type="ECO:0000256" key="3">
    <source>
        <dbReference type="ARBA" id="ARBA00022553"/>
    </source>
</evidence>
<dbReference type="Proteomes" id="UP000561417">
    <property type="component" value="Unassembled WGS sequence"/>
</dbReference>
<dbReference type="EC" id="2.7.13.3" evidence="2"/>
<dbReference type="CDD" id="cd00082">
    <property type="entry name" value="HisKA"/>
    <property type="match status" value="1"/>
</dbReference>
<dbReference type="Gene3D" id="1.10.287.130">
    <property type="match status" value="1"/>
</dbReference>
<dbReference type="Pfam" id="PF02518">
    <property type="entry name" value="HATPase_c"/>
    <property type="match status" value="1"/>
</dbReference>
<feature type="domain" description="Histidine kinase" evidence="6">
    <location>
        <begin position="524"/>
        <end position="755"/>
    </location>
</feature>
<keyword evidence="3" id="KW-0597">Phosphoprotein</keyword>
<organism evidence="8 9">
    <name type="scientific">Bartonella callosciuri</name>
    <dbReference type="NCBI Taxonomy" id="686223"/>
    <lineage>
        <taxon>Bacteria</taxon>
        <taxon>Pseudomonadati</taxon>
        <taxon>Pseudomonadota</taxon>
        <taxon>Alphaproteobacteria</taxon>
        <taxon>Hyphomicrobiales</taxon>
        <taxon>Bartonellaceae</taxon>
        <taxon>Bartonella</taxon>
    </lineage>
</organism>
<dbReference type="AlphaFoldDB" id="A0A840NQV1"/>
<keyword evidence="9" id="KW-1185">Reference proteome</keyword>
<protein>
    <recommendedName>
        <fullName evidence="2">histidine kinase</fullName>
        <ecNumber evidence="2">2.7.13.3</ecNumber>
    </recommendedName>
</protein>
<evidence type="ECO:0000256" key="2">
    <source>
        <dbReference type="ARBA" id="ARBA00012438"/>
    </source>
</evidence>
<dbReference type="SMART" id="SM00388">
    <property type="entry name" value="HisKA"/>
    <property type="match status" value="1"/>
</dbReference>
<dbReference type="Pfam" id="PF00989">
    <property type="entry name" value="PAS"/>
    <property type="match status" value="1"/>
</dbReference>
<evidence type="ECO:0000259" key="7">
    <source>
        <dbReference type="PROSITE" id="PS50112"/>
    </source>
</evidence>
<dbReference type="GO" id="GO:0000155">
    <property type="term" value="F:phosphorelay sensor kinase activity"/>
    <property type="evidence" value="ECO:0007669"/>
    <property type="project" value="InterPro"/>
</dbReference>
<dbReference type="SMART" id="SM00387">
    <property type="entry name" value="HATPase_c"/>
    <property type="match status" value="1"/>
</dbReference>
<dbReference type="PRINTS" id="PR00344">
    <property type="entry name" value="BCTRLSENSOR"/>
</dbReference>
<dbReference type="GO" id="GO:0009927">
    <property type="term" value="F:histidine phosphotransfer kinase activity"/>
    <property type="evidence" value="ECO:0007669"/>
    <property type="project" value="TreeGrafter"/>
</dbReference>
<dbReference type="SUPFAM" id="SSF55785">
    <property type="entry name" value="PYP-like sensor domain (PAS domain)"/>
    <property type="match status" value="1"/>
</dbReference>
<dbReference type="PROSITE" id="PS50112">
    <property type="entry name" value="PAS"/>
    <property type="match status" value="1"/>
</dbReference>
<dbReference type="InterPro" id="IPR000014">
    <property type="entry name" value="PAS"/>
</dbReference>
<reference evidence="8 9" key="1">
    <citation type="submission" date="2020-08" db="EMBL/GenBank/DDBJ databases">
        <title>Genomic Encyclopedia of Type Strains, Phase IV (KMG-IV): sequencing the most valuable type-strain genomes for metagenomic binning, comparative biology and taxonomic classification.</title>
        <authorList>
            <person name="Goeker M."/>
        </authorList>
    </citation>
    <scope>NUCLEOTIDE SEQUENCE [LARGE SCALE GENOMIC DNA]</scope>
    <source>
        <strain evidence="8 9">DSM 28538</strain>
    </source>
</reference>
<evidence type="ECO:0000256" key="5">
    <source>
        <dbReference type="ARBA" id="ARBA00022777"/>
    </source>
</evidence>
<evidence type="ECO:0000259" key="6">
    <source>
        <dbReference type="PROSITE" id="PS50109"/>
    </source>
</evidence>
<dbReference type="InterPro" id="IPR035965">
    <property type="entry name" value="PAS-like_dom_sf"/>
</dbReference>
<comment type="caution">
    <text evidence="8">The sequence shown here is derived from an EMBL/GenBank/DDBJ whole genome shotgun (WGS) entry which is preliminary data.</text>
</comment>
<dbReference type="InterPro" id="IPR013767">
    <property type="entry name" value="PAS_fold"/>
</dbReference>
<dbReference type="Gene3D" id="3.30.565.10">
    <property type="entry name" value="Histidine kinase-like ATPase, C-terminal domain"/>
    <property type="match status" value="1"/>
</dbReference>
<dbReference type="SMART" id="SM00091">
    <property type="entry name" value="PAS"/>
    <property type="match status" value="1"/>
</dbReference>
<dbReference type="SUPFAM" id="SSF47384">
    <property type="entry name" value="Homodimeric domain of signal transducing histidine kinase"/>
    <property type="match status" value="1"/>
</dbReference>
<dbReference type="InterPro" id="IPR003661">
    <property type="entry name" value="HisK_dim/P_dom"/>
</dbReference>
<sequence>MSLTFLDYLECKEIKQTFMQGKIAFVLSSDCRNVLWSNGAAAYFFGFSSVKAMMEERSFCDQVEHYKILTDVRSASAVALNGLKRSAEFSIVSVDIMRFGKAFLLESFLEEEISLIAGLDDTTISSAVIDEHGTVLEASSHFSFVDETVKILLQTIDSETPVKTILPIAGVCTQVGIIRLKVKPASFLVLYVSLKSEELQSEQQPFRFMPELLPRRFTWKMDKNGRFCDVSKELSETVGPLSSSILGSDFCEIANQFNDERYQVLSSFIAKARSWSKQTVQWPVDDCLKWLDVELSAVPIFDSKQRLKGFRGFGILKIQEKGREEKDESLYTKTSSLSESERSAFREIAERLRRGLDSSVGCEHLIKETAVLLPSAQILPTNAIEQTPIKEPAVVLSLLDTVPDGVFWLDEQGLIQSVSSAALALTGYEINELLARPLSSLFTLQSQFLVEKYFKSIRMKEKNQVFNHGETAELVTKSRKNIIVSMTIVSLARQDDYTVIVILHAMTGTVLPADKKAEENKTIGVVHEMRTPLNTLIGFAEIMRDGRFGPIDNERYRGYLCDIISSGKHILSLVNQLLECSKANYLSSNNQITPPLIAEAFDVIACLRASMAFLETQANHNGITMRVVAPAHVPFIGVSQQIFRQIIWNLLSNAIRFTPSGGQIIVHVAYGKKERVKISVSDNGIGMSDEEIVQALQPYGQVKRKDGRSGDSAFVGTGLGLPMCKAMVEEGGGQFLLFSKPNHGTTVDMFFPVFHEANHT</sequence>
<dbReference type="PANTHER" id="PTHR43047:SF72">
    <property type="entry name" value="OSMOSENSING HISTIDINE PROTEIN KINASE SLN1"/>
    <property type="match status" value="1"/>
</dbReference>
<dbReference type="InterPro" id="IPR005467">
    <property type="entry name" value="His_kinase_dom"/>
</dbReference>
<dbReference type="InterPro" id="IPR036890">
    <property type="entry name" value="HATPase_C_sf"/>
</dbReference>
<dbReference type="SUPFAM" id="SSF55874">
    <property type="entry name" value="ATPase domain of HSP90 chaperone/DNA topoisomerase II/histidine kinase"/>
    <property type="match status" value="1"/>
</dbReference>
<proteinExistence type="predicted"/>
<dbReference type="CDD" id="cd00130">
    <property type="entry name" value="PAS"/>
    <property type="match status" value="1"/>
</dbReference>
<dbReference type="RefSeq" id="WP_183228537.1">
    <property type="nucleotide sequence ID" value="NZ_JACHIM010000002.1"/>
</dbReference>
<dbReference type="NCBIfam" id="TIGR00229">
    <property type="entry name" value="sensory_box"/>
    <property type="match status" value="1"/>
</dbReference>
<comment type="catalytic activity">
    <reaction evidence="1">
        <text>ATP + protein L-histidine = ADP + protein N-phospho-L-histidine.</text>
        <dbReference type="EC" id="2.7.13.3"/>
    </reaction>
</comment>
<accession>A0A840NQV1</accession>